<evidence type="ECO:0000313" key="11">
    <source>
        <dbReference type="WBParaSite" id="HPBE_0001308601-mRNA-1"/>
    </source>
</evidence>
<dbReference type="FunFam" id="3.30.200.20:FF:000042">
    <property type="entry name" value="Aurora kinase A"/>
    <property type="match status" value="1"/>
</dbReference>
<evidence type="ECO:0000256" key="1">
    <source>
        <dbReference type="ARBA" id="ARBA00022527"/>
    </source>
</evidence>
<dbReference type="GO" id="GO:0004674">
    <property type="term" value="F:protein serine/threonine kinase activity"/>
    <property type="evidence" value="ECO:0007669"/>
    <property type="project" value="UniProtKB-KW"/>
</dbReference>
<dbReference type="PANTHER" id="PTHR24345:SF0">
    <property type="entry name" value="CELL CYCLE SERINE_THREONINE-PROTEIN KINASE CDC5_MSD2"/>
    <property type="match status" value="1"/>
</dbReference>
<organism evidence="10 11">
    <name type="scientific">Heligmosomoides polygyrus</name>
    <name type="common">Parasitic roundworm</name>
    <dbReference type="NCBI Taxonomy" id="6339"/>
    <lineage>
        <taxon>Eukaryota</taxon>
        <taxon>Metazoa</taxon>
        <taxon>Ecdysozoa</taxon>
        <taxon>Nematoda</taxon>
        <taxon>Chromadorea</taxon>
        <taxon>Rhabditida</taxon>
        <taxon>Rhabditina</taxon>
        <taxon>Rhabditomorpha</taxon>
        <taxon>Strongyloidea</taxon>
        <taxon>Heligmosomidae</taxon>
        <taxon>Heligmosomoides</taxon>
    </lineage>
</organism>
<keyword evidence="2" id="KW-0808">Transferase</keyword>
<keyword evidence="3 6" id="KW-0547">Nucleotide-binding</keyword>
<dbReference type="EMBL" id="UZAH01027772">
    <property type="protein sequence ID" value="VDO94836.1"/>
    <property type="molecule type" value="Genomic_DNA"/>
</dbReference>
<evidence type="ECO:0000256" key="6">
    <source>
        <dbReference type="PROSITE-ProRule" id="PRU10141"/>
    </source>
</evidence>
<dbReference type="WBParaSite" id="HPBE_0001308601-mRNA-1">
    <property type="protein sequence ID" value="HPBE_0001308601-mRNA-1"/>
    <property type="gene ID" value="HPBE_0001308601"/>
</dbReference>
<accession>A0A183FX50</accession>
<gene>
    <name evidence="9" type="ORF">HPBE_LOCUS13087</name>
</gene>
<protein>
    <submittedName>
        <fullName evidence="11">Protein kinase domain-containing protein</fullName>
    </submittedName>
</protein>
<evidence type="ECO:0000256" key="3">
    <source>
        <dbReference type="ARBA" id="ARBA00022741"/>
    </source>
</evidence>
<dbReference type="Pfam" id="PF00069">
    <property type="entry name" value="Pkinase"/>
    <property type="match status" value="1"/>
</dbReference>
<dbReference type="GO" id="GO:0005634">
    <property type="term" value="C:nucleus"/>
    <property type="evidence" value="ECO:0007669"/>
    <property type="project" value="TreeGrafter"/>
</dbReference>
<keyword evidence="5 6" id="KW-0067">ATP-binding</keyword>
<dbReference type="GO" id="GO:0005524">
    <property type="term" value="F:ATP binding"/>
    <property type="evidence" value="ECO:0007669"/>
    <property type="project" value="UniProtKB-UniRule"/>
</dbReference>
<dbReference type="Gene3D" id="3.30.200.20">
    <property type="entry name" value="Phosphorylase Kinase, domain 1"/>
    <property type="match status" value="1"/>
</dbReference>
<name>A0A183FX50_HELPZ</name>
<dbReference type="PROSITE" id="PS50011">
    <property type="entry name" value="PROTEIN_KINASE_DOM"/>
    <property type="match status" value="1"/>
</dbReference>
<feature type="binding site" evidence="6">
    <location>
        <position position="96"/>
    </location>
    <ligand>
        <name>ATP</name>
        <dbReference type="ChEBI" id="CHEBI:30616"/>
    </ligand>
</feature>
<dbReference type="InterPro" id="IPR000719">
    <property type="entry name" value="Prot_kinase_dom"/>
</dbReference>
<evidence type="ECO:0000259" key="8">
    <source>
        <dbReference type="PROSITE" id="PS50011"/>
    </source>
</evidence>
<reference evidence="11" key="2">
    <citation type="submission" date="2019-09" db="UniProtKB">
        <authorList>
            <consortium name="WormBaseParasite"/>
        </authorList>
    </citation>
    <scope>IDENTIFICATION</scope>
</reference>
<evidence type="ECO:0000313" key="9">
    <source>
        <dbReference type="EMBL" id="VDO94836.1"/>
    </source>
</evidence>
<feature type="compositionally biased region" description="Basic and acidic residues" evidence="7">
    <location>
        <begin position="28"/>
        <end position="42"/>
    </location>
</feature>
<dbReference type="Proteomes" id="UP000050761">
    <property type="component" value="Unassembled WGS sequence"/>
</dbReference>
<evidence type="ECO:0000256" key="7">
    <source>
        <dbReference type="SAM" id="MobiDB-lite"/>
    </source>
</evidence>
<dbReference type="AlphaFoldDB" id="A0A183FX50"/>
<evidence type="ECO:0000256" key="5">
    <source>
        <dbReference type="ARBA" id="ARBA00022840"/>
    </source>
</evidence>
<reference evidence="9 10" key="1">
    <citation type="submission" date="2018-11" db="EMBL/GenBank/DDBJ databases">
        <authorList>
            <consortium name="Pathogen Informatics"/>
        </authorList>
    </citation>
    <scope>NUCLEOTIDE SEQUENCE [LARGE SCALE GENOMIC DNA]</scope>
</reference>
<evidence type="ECO:0000313" key="10">
    <source>
        <dbReference type="Proteomes" id="UP000050761"/>
    </source>
</evidence>
<feature type="region of interest" description="Disordered" evidence="7">
    <location>
        <begin position="28"/>
        <end position="51"/>
    </location>
</feature>
<dbReference type="InterPro" id="IPR011009">
    <property type="entry name" value="Kinase-like_dom_sf"/>
</dbReference>
<dbReference type="SUPFAM" id="SSF56112">
    <property type="entry name" value="Protein kinase-like (PK-like)"/>
    <property type="match status" value="1"/>
</dbReference>
<sequence>MVRLQSYSPHSGLLYEPPYIVAAHPSECRENHRDNSRDRETHGAPSLFGPGDRIVDEYTKEEFHVDQYLGKGGFAECFAVRSNRCRGQFALKVVKKSKLKDPSYSKMHREINLHRSVSHPNIVRLRGSFQDRQFFFLVMELYREQTLLTLINQSQH</sequence>
<keyword evidence="1" id="KW-0723">Serine/threonine-protein kinase</keyword>
<dbReference type="OrthoDB" id="5844108at2759"/>
<dbReference type="PANTHER" id="PTHR24345">
    <property type="entry name" value="SERINE/THREONINE-PROTEIN KINASE PLK"/>
    <property type="match status" value="1"/>
</dbReference>
<proteinExistence type="predicted"/>
<evidence type="ECO:0000256" key="4">
    <source>
        <dbReference type="ARBA" id="ARBA00022777"/>
    </source>
</evidence>
<evidence type="ECO:0000256" key="2">
    <source>
        <dbReference type="ARBA" id="ARBA00022679"/>
    </source>
</evidence>
<dbReference type="InterPro" id="IPR017441">
    <property type="entry name" value="Protein_kinase_ATP_BS"/>
</dbReference>
<keyword evidence="4" id="KW-0418">Kinase</keyword>
<dbReference type="PROSITE" id="PS00107">
    <property type="entry name" value="PROTEIN_KINASE_ATP"/>
    <property type="match status" value="1"/>
</dbReference>
<feature type="domain" description="Protein kinase" evidence="8">
    <location>
        <begin position="63"/>
        <end position="156"/>
    </location>
</feature>
<keyword evidence="10" id="KW-1185">Reference proteome</keyword>
<accession>A0A3P7Z0L3</accession>